<dbReference type="PRINTS" id="PR00452">
    <property type="entry name" value="SH3DOMAIN"/>
</dbReference>
<feature type="compositionally biased region" description="Polar residues" evidence="3">
    <location>
        <begin position="233"/>
        <end position="245"/>
    </location>
</feature>
<dbReference type="PANTHER" id="PTHR46026">
    <property type="entry name" value="RHO-TYPE GUANINE NUCLEOTIDE EXCHANGE FACTOR, ISOFORM F"/>
    <property type="match status" value="1"/>
</dbReference>
<feature type="compositionally biased region" description="Low complexity" evidence="3">
    <location>
        <begin position="107"/>
        <end position="124"/>
    </location>
</feature>
<reference evidence="5 6" key="1">
    <citation type="submission" date="2024-04" db="EMBL/GenBank/DDBJ databases">
        <title>genome sequences of Mucor flavus KT1a and Helicostylum pulchrum KT1b strains isolation_sourced from the surface of a dry-aged beef.</title>
        <authorList>
            <person name="Toyotome T."/>
            <person name="Hosono M."/>
            <person name="Torimaru M."/>
            <person name="Fukuda K."/>
            <person name="Mikami N."/>
        </authorList>
    </citation>
    <scope>NUCLEOTIDE SEQUENCE [LARGE SCALE GENOMIC DNA]</scope>
    <source>
        <strain evidence="5 6">KT1b</strain>
    </source>
</reference>
<protein>
    <recommendedName>
        <fullName evidence="4">SH3 domain-containing protein</fullName>
    </recommendedName>
</protein>
<evidence type="ECO:0000256" key="3">
    <source>
        <dbReference type="SAM" id="MobiDB-lite"/>
    </source>
</evidence>
<proteinExistence type="predicted"/>
<name>A0ABP9XU26_9FUNG</name>
<evidence type="ECO:0000313" key="6">
    <source>
        <dbReference type="Proteomes" id="UP001476247"/>
    </source>
</evidence>
<dbReference type="SUPFAM" id="SSF50044">
    <property type="entry name" value="SH3-domain"/>
    <property type="match status" value="1"/>
</dbReference>
<feature type="compositionally biased region" description="Pro residues" evidence="3">
    <location>
        <begin position="246"/>
        <end position="260"/>
    </location>
</feature>
<dbReference type="Proteomes" id="UP001476247">
    <property type="component" value="Unassembled WGS sequence"/>
</dbReference>
<keyword evidence="6" id="KW-1185">Reference proteome</keyword>
<evidence type="ECO:0000259" key="4">
    <source>
        <dbReference type="PROSITE" id="PS50002"/>
    </source>
</evidence>
<dbReference type="InterPro" id="IPR036028">
    <property type="entry name" value="SH3-like_dom_sf"/>
</dbReference>
<gene>
    <name evidence="5" type="ORF">HPULCUR_003220</name>
</gene>
<evidence type="ECO:0000313" key="5">
    <source>
        <dbReference type="EMBL" id="GAA5797825.1"/>
    </source>
</evidence>
<evidence type="ECO:0000256" key="1">
    <source>
        <dbReference type="ARBA" id="ARBA00022443"/>
    </source>
</evidence>
<feature type="compositionally biased region" description="Low complexity" evidence="3">
    <location>
        <begin position="223"/>
        <end position="232"/>
    </location>
</feature>
<accession>A0ABP9XU26</accession>
<dbReference type="InterPro" id="IPR001452">
    <property type="entry name" value="SH3_domain"/>
</dbReference>
<feature type="region of interest" description="Disordered" evidence="3">
    <location>
        <begin position="205"/>
        <end position="279"/>
    </location>
</feature>
<keyword evidence="1 2" id="KW-0728">SH3 domain</keyword>
<dbReference type="Gene3D" id="2.30.30.40">
    <property type="entry name" value="SH3 Domains"/>
    <property type="match status" value="1"/>
</dbReference>
<dbReference type="SMART" id="SM00326">
    <property type="entry name" value="SH3"/>
    <property type="match status" value="1"/>
</dbReference>
<organism evidence="5 6">
    <name type="scientific">Helicostylum pulchrum</name>
    <dbReference type="NCBI Taxonomy" id="562976"/>
    <lineage>
        <taxon>Eukaryota</taxon>
        <taxon>Fungi</taxon>
        <taxon>Fungi incertae sedis</taxon>
        <taxon>Mucoromycota</taxon>
        <taxon>Mucoromycotina</taxon>
        <taxon>Mucoromycetes</taxon>
        <taxon>Mucorales</taxon>
        <taxon>Mucorineae</taxon>
        <taxon>Mucoraceae</taxon>
        <taxon>Helicostylum</taxon>
    </lineage>
</organism>
<comment type="caution">
    <text evidence="5">The sequence shown here is derived from an EMBL/GenBank/DDBJ whole genome shotgun (WGS) entry which is preliminary data.</text>
</comment>
<dbReference type="Pfam" id="PF00018">
    <property type="entry name" value="SH3_1"/>
    <property type="match status" value="1"/>
</dbReference>
<feature type="region of interest" description="Disordered" evidence="3">
    <location>
        <begin position="63"/>
        <end position="140"/>
    </location>
</feature>
<feature type="domain" description="SH3" evidence="4">
    <location>
        <begin position="146"/>
        <end position="206"/>
    </location>
</feature>
<dbReference type="PROSITE" id="PS50002">
    <property type="entry name" value="SH3"/>
    <property type="match status" value="1"/>
</dbReference>
<evidence type="ECO:0000256" key="2">
    <source>
        <dbReference type="PROSITE-ProRule" id="PRU00192"/>
    </source>
</evidence>
<sequence>MTEGSANHVANHMLESILRDLSFLKENNFLPNQTYKDVVNILPSRIQETTTAITTTITAPASIIEPTSKPPLPTRKSNMTPPKANSRELVSSFPKLPMRRTATNDWQQQQQPTQPVAMMQQHQQPEPEKAAPAVPPPAYTQKPAAESLITAEALYDYQGEDPSTDLSFKQGNIIEVTEYVNDDWWKGTVNGKSGIFPQNHVKKVAPKPKRPWVPPTSAKPAFSTSSNTSSATPVAQSYNSTNQPYSYPPPTAMYQPPPQLPVQSYGQPQPPAPAPVTNGVVATEEEGGDKKVHNMAKKFGGHVATAATWGFGATLGSQAANAIF</sequence>
<dbReference type="EMBL" id="BAABUJ010000008">
    <property type="protein sequence ID" value="GAA5797825.1"/>
    <property type="molecule type" value="Genomic_DNA"/>
</dbReference>
<dbReference type="PANTHER" id="PTHR46026:SF1">
    <property type="entry name" value="RHO-TYPE GUANINE NUCLEOTIDE EXCHANGE FACTOR, ISOFORM F"/>
    <property type="match status" value="1"/>
</dbReference>